<dbReference type="Gene3D" id="3.40.50.720">
    <property type="entry name" value="NAD(P)-binding Rossmann-like Domain"/>
    <property type="match status" value="1"/>
</dbReference>
<dbReference type="GO" id="GO:0019354">
    <property type="term" value="P:siroheme biosynthetic process"/>
    <property type="evidence" value="ECO:0007669"/>
    <property type="project" value="UniProtKB-UniPathway"/>
</dbReference>
<dbReference type="PANTHER" id="PTHR35330">
    <property type="entry name" value="SIROHEME BIOSYNTHESIS PROTEIN MET8"/>
    <property type="match status" value="1"/>
</dbReference>
<comment type="catalytic activity">
    <reaction evidence="6">
        <text>precorrin-2 + NAD(+) = sirohydrochlorin + NADH + 2 H(+)</text>
        <dbReference type="Rhea" id="RHEA:15613"/>
        <dbReference type="ChEBI" id="CHEBI:15378"/>
        <dbReference type="ChEBI" id="CHEBI:57540"/>
        <dbReference type="ChEBI" id="CHEBI:57945"/>
        <dbReference type="ChEBI" id="CHEBI:58351"/>
        <dbReference type="ChEBI" id="CHEBI:58827"/>
        <dbReference type="EC" id="1.3.1.76"/>
    </reaction>
</comment>
<dbReference type="Gene3D" id="3.30.160.110">
    <property type="entry name" value="Siroheme synthase, domain 2"/>
    <property type="match status" value="1"/>
</dbReference>
<dbReference type="Pfam" id="PF14824">
    <property type="entry name" value="Sirohm_synth_M"/>
    <property type="match status" value="1"/>
</dbReference>
<dbReference type="AlphaFoldDB" id="A0A482TL26"/>
<feature type="domain" description="Siroheme synthase central" evidence="7">
    <location>
        <begin position="125"/>
        <end position="151"/>
    </location>
</feature>
<dbReference type="UniPathway" id="UPA00262">
    <property type="reaction ID" value="UER00222"/>
</dbReference>
<evidence type="ECO:0000256" key="6">
    <source>
        <dbReference type="ARBA" id="ARBA00047561"/>
    </source>
</evidence>
<evidence type="ECO:0000259" key="7">
    <source>
        <dbReference type="Pfam" id="PF14824"/>
    </source>
</evidence>
<protein>
    <recommendedName>
        <fullName evidence="2">precorrin-2 dehydrogenase</fullName>
        <ecNumber evidence="2">1.3.1.76</ecNumber>
    </recommendedName>
</protein>
<dbReference type="EMBL" id="RZHH01000002">
    <property type="protein sequence ID" value="RYJ14663.1"/>
    <property type="molecule type" value="Genomic_DNA"/>
</dbReference>
<dbReference type="GO" id="GO:0043115">
    <property type="term" value="F:precorrin-2 dehydrogenase activity"/>
    <property type="evidence" value="ECO:0007669"/>
    <property type="project" value="UniProtKB-EC"/>
</dbReference>
<evidence type="ECO:0000256" key="3">
    <source>
        <dbReference type="ARBA" id="ARBA00023002"/>
    </source>
</evidence>
<dbReference type="InterPro" id="IPR028281">
    <property type="entry name" value="Sirohaem_synthase_central"/>
</dbReference>
<dbReference type="Proteomes" id="UP000294028">
    <property type="component" value="Unassembled WGS sequence"/>
</dbReference>
<dbReference type="SUPFAM" id="SSF75615">
    <property type="entry name" value="Siroheme synthase middle domains-like"/>
    <property type="match status" value="1"/>
</dbReference>
<evidence type="ECO:0000256" key="4">
    <source>
        <dbReference type="ARBA" id="ARBA00023027"/>
    </source>
</evidence>
<organism evidence="8 9">
    <name type="scientific">Halogeometricum borinquense</name>
    <dbReference type="NCBI Taxonomy" id="60847"/>
    <lineage>
        <taxon>Archaea</taxon>
        <taxon>Methanobacteriati</taxon>
        <taxon>Methanobacteriota</taxon>
        <taxon>Stenosarchaea group</taxon>
        <taxon>Halobacteria</taxon>
        <taxon>Halobacteriales</taxon>
        <taxon>Haloferacaceae</taxon>
        <taxon>Halogeometricum</taxon>
    </lineage>
</organism>
<dbReference type="RefSeq" id="WP_129784990.1">
    <property type="nucleotide sequence ID" value="NZ_RZHH01000002.1"/>
</dbReference>
<proteinExistence type="predicted"/>
<keyword evidence="5" id="KW-0627">Porphyrin biosynthesis</keyword>
<dbReference type="SUPFAM" id="SSF51735">
    <property type="entry name" value="NAD(P)-binding Rossmann-fold domains"/>
    <property type="match status" value="1"/>
</dbReference>
<dbReference type="Pfam" id="PF13241">
    <property type="entry name" value="NAD_binding_7"/>
    <property type="match status" value="1"/>
</dbReference>
<evidence type="ECO:0000313" key="8">
    <source>
        <dbReference type="EMBL" id="RYJ14663.1"/>
    </source>
</evidence>
<dbReference type="InterPro" id="IPR036291">
    <property type="entry name" value="NAD(P)-bd_dom_sf"/>
</dbReference>
<dbReference type="PANTHER" id="PTHR35330:SF1">
    <property type="entry name" value="SIROHEME BIOSYNTHESIS PROTEIN MET8"/>
    <property type="match status" value="1"/>
</dbReference>
<reference evidence="8 9" key="1">
    <citation type="submission" date="2018-12" db="EMBL/GenBank/DDBJ databases">
        <title>Genome analysis provides insights into bioremediation potentialities of Halogeometricum borinquense strain N11.</title>
        <authorList>
            <person name="Najjari A."/>
            <person name="Youssef N."/>
            <person name="Fhoula I."/>
            <person name="Ben Dhia O."/>
            <person name="Mahjoubi M."/>
            <person name="Ouzari H.I."/>
            <person name="Cherif A."/>
        </authorList>
    </citation>
    <scope>NUCLEOTIDE SEQUENCE [LARGE SCALE GENOMIC DNA]</scope>
    <source>
        <strain evidence="8 9">N11</strain>
    </source>
</reference>
<keyword evidence="3" id="KW-0560">Oxidoreductase</keyword>
<dbReference type="InterPro" id="IPR006367">
    <property type="entry name" value="Sirohaem_synthase_N"/>
</dbReference>
<gene>
    <name evidence="8" type="ORF">ELS19_12350</name>
</gene>
<comment type="pathway">
    <text evidence="1">Porphyrin-containing compound metabolism; siroheme biosynthesis; sirohydrochlorin from precorrin-2: step 1/1.</text>
</comment>
<evidence type="ECO:0000313" key="9">
    <source>
        <dbReference type="Proteomes" id="UP000294028"/>
    </source>
</evidence>
<keyword evidence="4" id="KW-0520">NAD</keyword>
<evidence type="ECO:0000256" key="5">
    <source>
        <dbReference type="ARBA" id="ARBA00023244"/>
    </source>
</evidence>
<sequence>MIPLYHDFTDESVLVFGGGPVGARKARRFAAEANVIVVSPRFEEDDYGDAECVRAEPTPDDVSDWVSRVEPALVVAATPDGAVNEAAERAAQETGALVNRADESAAAGDGDRAARSVVVPATIEDGDVRVAISTGGASPALAKYLRERIESEIDGAGAMAELTGQLRQELRETDYTPDERRAAVRAVVQSPKVWKALRTGESKARQEADRVIRNTVGGER</sequence>
<accession>A0A482TL26</accession>
<dbReference type="InterPro" id="IPR028161">
    <property type="entry name" value="Met8-like"/>
</dbReference>
<dbReference type="NCBIfam" id="TIGR01470">
    <property type="entry name" value="cysG_Nterm"/>
    <property type="match status" value="1"/>
</dbReference>
<dbReference type="EC" id="1.3.1.76" evidence="2"/>
<dbReference type="GO" id="GO:0004325">
    <property type="term" value="F:ferrochelatase activity"/>
    <property type="evidence" value="ECO:0007669"/>
    <property type="project" value="InterPro"/>
</dbReference>
<evidence type="ECO:0000256" key="1">
    <source>
        <dbReference type="ARBA" id="ARBA00005010"/>
    </source>
</evidence>
<comment type="caution">
    <text evidence="8">The sequence shown here is derived from an EMBL/GenBank/DDBJ whole genome shotgun (WGS) entry which is preliminary data.</text>
</comment>
<evidence type="ECO:0000256" key="2">
    <source>
        <dbReference type="ARBA" id="ARBA00012400"/>
    </source>
</evidence>
<name>A0A482TL26_9EURY</name>